<evidence type="ECO:0000313" key="6">
    <source>
        <dbReference type="EMBL" id="MDI2098161.1"/>
    </source>
</evidence>
<feature type="domain" description="Deacetylase sirtuin-type" evidence="5">
    <location>
        <begin position="8"/>
        <end position="285"/>
    </location>
</feature>
<keyword evidence="7" id="KW-1185">Reference proteome</keyword>
<keyword evidence="6" id="KW-0012">Acyltransferase</keyword>
<proteinExistence type="predicted"/>
<dbReference type="InterPro" id="IPR050134">
    <property type="entry name" value="NAD-dep_sirtuin_deacylases"/>
</dbReference>
<protein>
    <recommendedName>
        <fullName evidence="1">protein acetyllysine N-acetyltransferase</fullName>
        <ecNumber evidence="1">2.3.1.286</ecNumber>
    </recommendedName>
</protein>
<organism evidence="6 7">
    <name type="scientific">Ruicaihuangia caeni</name>
    <dbReference type="NCBI Taxonomy" id="3042517"/>
    <lineage>
        <taxon>Bacteria</taxon>
        <taxon>Bacillati</taxon>
        <taxon>Actinomycetota</taxon>
        <taxon>Actinomycetes</taxon>
        <taxon>Micrococcales</taxon>
        <taxon>Microbacteriaceae</taxon>
        <taxon>Ruicaihuangia</taxon>
    </lineage>
</organism>
<dbReference type="RefSeq" id="WP_281487918.1">
    <property type="nucleotide sequence ID" value="NZ_JASATX010000001.1"/>
</dbReference>
<keyword evidence="3" id="KW-0520">NAD</keyword>
<dbReference type="PANTHER" id="PTHR11085">
    <property type="entry name" value="NAD-DEPENDENT PROTEIN DEACYLASE SIRTUIN-5, MITOCHONDRIAL-RELATED"/>
    <property type="match status" value="1"/>
</dbReference>
<dbReference type="SUPFAM" id="SSF52467">
    <property type="entry name" value="DHS-like NAD/FAD-binding domain"/>
    <property type="match status" value="1"/>
</dbReference>
<dbReference type="InterPro" id="IPR003000">
    <property type="entry name" value="Sirtuin"/>
</dbReference>
<dbReference type="PROSITE" id="PS50305">
    <property type="entry name" value="SIRTUIN"/>
    <property type="match status" value="1"/>
</dbReference>
<comment type="caution">
    <text evidence="6">The sequence shown here is derived from an EMBL/GenBank/DDBJ whole genome shotgun (WGS) entry which is preliminary data.</text>
</comment>
<dbReference type="EMBL" id="JASATX010000001">
    <property type="protein sequence ID" value="MDI2098161.1"/>
    <property type="molecule type" value="Genomic_DNA"/>
</dbReference>
<evidence type="ECO:0000256" key="1">
    <source>
        <dbReference type="ARBA" id="ARBA00012928"/>
    </source>
</evidence>
<dbReference type="GO" id="GO:0070403">
    <property type="term" value="F:NAD+ binding"/>
    <property type="evidence" value="ECO:0007669"/>
    <property type="project" value="InterPro"/>
</dbReference>
<evidence type="ECO:0000256" key="4">
    <source>
        <dbReference type="PROSITE-ProRule" id="PRU00236"/>
    </source>
</evidence>
<dbReference type="EC" id="2.3.1.286" evidence="1"/>
<dbReference type="Gene3D" id="3.40.50.1220">
    <property type="entry name" value="TPP-binding domain"/>
    <property type="match status" value="1"/>
</dbReference>
<dbReference type="InterPro" id="IPR026590">
    <property type="entry name" value="Ssirtuin_cat_dom"/>
</dbReference>
<dbReference type="Gene3D" id="3.30.1600.10">
    <property type="entry name" value="SIR2/SIRT2 'Small Domain"/>
    <property type="match status" value="1"/>
</dbReference>
<evidence type="ECO:0000256" key="2">
    <source>
        <dbReference type="ARBA" id="ARBA00022679"/>
    </source>
</evidence>
<evidence type="ECO:0000259" key="5">
    <source>
        <dbReference type="PROSITE" id="PS50305"/>
    </source>
</evidence>
<accession>A0AAW6T4Y7</accession>
<dbReference type="InterPro" id="IPR026591">
    <property type="entry name" value="Sirtuin_cat_small_dom_sf"/>
</dbReference>
<name>A0AAW6T4Y7_9MICO</name>
<reference evidence="6 7" key="1">
    <citation type="submission" date="2023-04" db="EMBL/GenBank/DDBJ databases">
        <title>Klugiella caeni sp. nov. isolated from the sludge of biochemical tank.</title>
        <authorList>
            <person name="Geng K."/>
        </authorList>
    </citation>
    <scope>NUCLEOTIDE SEQUENCE [LARGE SCALE GENOMIC DNA]</scope>
    <source>
        <strain evidence="6 7">YN-L-19</strain>
    </source>
</reference>
<gene>
    <name evidence="6" type="ORF">QF206_04170</name>
</gene>
<dbReference type="AlphaFoldDB" id="A0AAW6T4Y7"/>
<dbReference type="InterPro" id="IPR029035">
    <property type="entry name" value="DHS-like_NAD/FAD-binding_dom"/>
</dbReference>
<sequence length="285" mass="30297">MRHHAHAPGLDASLGAQADAAADLLAGHLVAVLTGAGLSTDSGIPDYRGEGAPKRAPMTWQTFSGSENAQRRYWAGGHLGWRRFAAAQPNGGHRALAELEHEGVTNGVITQNVDGLHVRAGSKRVVALHGSGDRVRCLAHGHELPRAEIEAQIGRSNPWLDAMSTDAALNPDGDAEVAAYDRLVLPRCPVCGAAIRPDVVFFGELVPAERFAKAAAMVEEASALLVAGSSLVVNSGIRIVERARREHKPIVIINRGITRADGRSVLKLDAGTSELLSAIRDRLRR</sequence>
<dbReference type="PANTHER" id="PTHR11085:SF10">
    <property type="entry name" value="NAD-DEPENDENT PROTEIN DEACYLASE SIRTUIN-5, MITOCHONDRIAL-RELATED"/>
    <property type="match status" value="1"/>
</dbReference>
<dbReference type="Pfam" id="PF02146">
    <property type="entry name" value="SIR2"/>
    <property type="match status" value="1"/>
</dbReference>
<dbReference type="Proteomes" id="UP001321506">
    <property type="component" value="Unassembled WGS sequence"/>
</dbReference>
<keyword evidence="2 6" id="KW-0808">Transferase</keyword>
<comment type="caution">
    <text evidence="4">Lacks conserved residue(s) required for the propagation of feature annotation.</text>
</comment>
<evidence type="ECO:0000256" key="3">
    <source>
        <dbReference type="ARBA" id="ARBA00023027"/>
    </source>
</evidence>
<evidence type="ECO:0000313" key="7">
    <source>
        <dbReference type="Proteomes" id="UP001321506"/>
    </source>
</evidence>
<dbReference type="GO" id="GO:0017136">
    <property type="term" value="F:histone deacetylase activity, NAD-dependent"/>
    <property type="evidence" value="ECO:0007669"/>
    <property type="project" value="TreeGrafter"/>
</dbReference>